<dbReference type="NCBIfam" id="TIGR01587">
    <property type="entry name" value="cas3_core"/>
    <property type="match status" value="1"/>
</dbReference>
<dbReference type="NCBIfam" id="TIGR01596">
    <property type="entry name" value="cas3_HD"/>
    <property type="match status" value="1"/>
</dbReference>
<dbReference type="EMBL" id="SNRY01000011">
    <property type="protein sequence ID" value="KAA6351648.1"/>
    <property type="molecule type" value="Genomic_DNA"/>
</dbReference>
<evidence type="ECO:0000256" key="7">
    <source>
        <dbReference type="ARBA" id="ARBA00022806"/>
    </source>
</evidence>
<evidence type="ECO:0000256" key="2">
    <source>
        <dbReference type="ARBA" id="ARBA00009046"/>
    </source>
</evidence>
<evidence type="ECO:0000259" key="10">
    <source>
        <dbReference type="PROSITE" id="PS51192"/>
    </source>
</evidence>
<dbReference type="GO" id="GO:0046872">
    <property type="term" value="F:metal ion binding"/>
    <property type="evidence" value="ECO:0007669"/>
    <property type="project" value="UniProtKB-KW"/>
</dbReference>
<reference evidence="13" key="1">
    <citation type="submission" date="2019-03" db="EMBL/GenBank/DDBJ databases">
        <title>Single cell metagenomics reveals metabolic interactions within the superorganism composed of flagellate Streblomastix strix and complex community of Bacteroidetes bacteria on its surface.</title>
        <authorList>
            <person name="Treitli S.C."/>
            <person name="Kolisko M."/>
            <person name="Husnik F."/>
            <person name="Keeling P."/>
            <person name="Hampl V."/>
        </authorList>
    </citation>
    <scope>NUCLEOTIDE SEQUENCE</scope>
    <source>
        <strain evidence="13">STM</strain>
    </source>
</reference>
<dbReference type="SMART" id="SM00487">
    <property type="entry name" value="DEXDc"/>
    <property type="match status" value="1"/>
</dbReference>
<dbReference type="PROSITE" id="PS51194">
    <property type="entry name" value="HELICASE_CTER"/>
    <property type="match status" value="1"/>
</dbReference>
<dbReference type="CDD" id="cd09641">
    <property type="entry name" value="Cas3''_I"/>
    <property type="match status" value="1"/>
</dbReference>
<dbReference type="AlphaFoldDB" id="A0A5J4T027"/>
<dbReference type="InterPro" id="IPR054712">
    <property type="entry name" value="Cas3-like_dom"/>
</dbReference>
<comment type="caution">
    <text evidence="13">The sequence shown here is derived from an EMBL/GenBank/DDBJ whole genome shotgun (WGS) entry which is preliminary data.</text>
</comment>
<keyword evidence="9" id="KW-0051">Antiviral defense</keyword>
<dbReference type="InterPro" id="IPR001650">
    <property type="entry name" value="Helicase_C-like"/>
</dbReference>
<dbReference type="InterPro" id="IPR006483">
    <property type="entry name" value="CRISPR-assoc_Cas3_HD"/>
</dbReference>
<comment type="similarity">
    <text evidence="2">In the central section; belongs to the CRISPR-associated helicase Cas3 family.</text>
</comment>
<dbReference type="Pfam" id="PF22590">
    <property type="entry name" value="Cas3-like_C_2"/>
    <property type="match status" value="1"/>
</dbReference>
<evidence type="ECO:0000256" key="6">
    <source>
        <dbReference type="ARBA" id="ARBA00022801"/>
    </source>
</evidence>
<dbReference type="GO" id="GO:0016787">
    <property type="term" value="F:hydrolase activity"/>
    <property type="evidence" value="ECO:0007669"/>
    <property type="project" value="UniProtKB-KW"/>
</dbReference>
<feature type="domain" description="Helicase ATP-binding" evidence="10">
    <location>
        <begin position="280"/>
        <end position="481"/>
    </location>
</feature>
<name>A0A5J4T027_9ZZZZ</name>
<comment type="similarity">
    <text evidence="1">In the N-terminal section; belongs to the CRISPR-associated nuclease Cas3-HD family.</text>
</comment>
<dbReference type="InterPro" id="IPR027417">
    <property type="entry name" value="P-loop_NTPase"/>
</dbReference>
<dbReference type="InterPro" id="IPR006935">
    <property type="entry name" value="Helicase/UvrB_N"/>
</dbReference>
<feature type="domain" description="HD Cas3-type" evidence="12">
    <location>
        <begin position="23"/>
        <end position="223"/>
    </location>
</feature>
<dbReference type="SUPFAM" id="SSF52540">
    <property type="entry name" value="P-loop containing nucleoside triphosphate hydrolases"/>
    <property type="match status" value="1"/>
</dbReference>
<gene>
    <name evidence="13" type="ORF">EZS27_001008</name>
    <name evidence="14" type="ORF">EZS27_001039</name>
</gene>
<dbReference type="Gene3D" id="1.10.3210.30">
    <property type="match status" value="1"/>
</dbReference>
<keyword evidence="4" id="KW-0479">Metal-binding</keyword>
<dbReference type="PROSITE" id="PS51192">
    <property type="entry name" value="HELICASE_ATP_BIND_1"/>
    <property type="match status" value="1"/>
</dbReference>
<dbReference type="GO" id="GO:0005524">
    <property type="term" value="F:ATP binding"/>
    <property type="evidence" value="ECO:0007669"/>
    <property type="project" value="UniProtKB-KW"/>
</dbReference>
<dbReference type="Gene3D" id="3.40.50.300">
    <property type="entry name" value="P-loop containing nucleotide triphosphate hydrolases"/>
    <property type="match status" value="2"/>
</dbReference>
<protein>
    <recommendedName>
        <fullName evidence="15">CRISPR-associated endonuclease/helicase Cas3</fullName>
    </recommendedName>
</protein>
<feature type="domain" description="Helicase C-terminal" evidence="11">
    <location>
        <begin position="515"/>
        <end position="667"/>
    </location>
</feature>
<dbReference type="EMBL" id="SNRY01000011">
    <property type="protein sequence ID" value="KAA6351617.1"/>
    <property type="molecule type" value="Genomic_DNA"/>
</dbReference>
<evidence type="ECO:0000313" key="13">
    <source>
        <dbReference type="EMBL" id="KAA6351617.1"/>
    </source>
</evidence>
<evidence type="ECO:0008006" key="15">
    <source>
        <dbReference type="Google" id="ProtNLM"/>
    </source>
</evidence>
<dbReference type="Pfam" id="PF04851">
    <property type="entry name" value="ResIII"/>
    <property type="match status" value="1"/>
</dbReference>
<sequence>MLYDLKEIKSHPDKYLLTLDRKEVGHTEGVIDNVNKITDSKYTILIAFFHDIGKLNPNFQKKLLNDSEKVKEYSNHAYLSAFIFFVFFRCNRYNFQLLAKYLNDDLLCENALLSIIIQIAKHHGNLPDFSTPNNYKDTYFIVNKYECESLFQFVDRYVDNLPINEYIKSFPPFSSVEDATSLMKNKGMQIAFKNIRIKELEEPLEFYLHTQFSFSGLLIADKTEAARFDSLMEDNIVSVEKFGNIYSDKLNNYLSRLNSNTELNHLRTKIRKEAVANIEIGLKEENHIFELTAPTGSGKTLMLLSAASQIIKQKKEPFRILYILPFLSITEQVEKEINEIFKENKNFIRRIDSKAIDSEKFDTLQRKLDIGMDEDVMKEMDLLEFQSKTFSYPLVITTFVRFFETILSNRNSELLKLTNFSHAIFLIDEIQSLPPRLYGFFVAYIDKFCKMFNSYAVVSTATQPNYAFPSDKDKSKYEVFFKRDKEPFSILSLNYFSNHLFNRYSVNIDDKESISLEDLYEKIVSKECSVLIILNTIDDTKDLYKIFIEKGYSCGEVFLLNTHITPKDRNKKIEKVKEKLAEGERAILISTQLIEAGVNIDFPIVFRDFAIISSIVQSAGRCNRNGKLKEKGIVYVFKLKNRNKIRCNLIYSGEKDHDLLQFTKDILSEKNHYEENELLYLQQNFFGKIQEELLWGVSFINTEKSIAKVDLIDSIQKIQFEEVGKFQLIDENVFGKEYQFYIPDDENDTCFEKLIKYRNELFEQLKRKEDLDIIKNQKRKIKNHLMKMSNQIIQVRIKNKDNIPAKTELDDYYTLRKISNGYYTFKKGINLKGGDSII</sequence>
<keyword evidence="7" id="KW-0347">Helicase</keyword>
<keyword evidence="6" id="KW-0378">Hydrolase</keyword>
<keyword evidence="3" id="KW-0540">Nuclease</keyword>
<evidence type="ECO:0000313" key="14">
    <source>
        <dbReference type="EMBL" id="KAA6351648.1"/>
    </source>
</evidence>
<evidence type="ECO:0000256" key="8">
    <source>
        <dbReference type="ARBA" id="ARBA00022840"/>
    </source>
</evidence>
<dbReference type="InterPro" id="IPR038257">
    <property type="entry name" value="CRISPR-assoc_Cas3_HD_sf"/>
</dbReference>
<dbReference type="InterPro" id="IPR006474">
    <property type="entry name" value="Helicase_Cas3_CRISPR-ass_core"/>
</dbReference>
<dbReference type="GO" id="GO:0051607">
    <property type="term" value="P:defense response to virus"/>
    <property type="evidence" value="ECO:0007669"/>
    <property type="project" value="UniProtKB-KW"/>
</dbReference>
<dbReference type="PROSITE" id="PS51643">
    <property type="entry name" value="HD_CAS3"/>
    <property type="match status" value="1"/>
</dbReference>
<dbReference type="PANTHER" id="PTHR24031">
    <property type="entry name" value="RNA HELICASE"/>
    <property type="match status" value="1"/>
</dbReference>
<evidence type="ECO:0000259" key="11">
    <source>
        <dbReference type="PROSITE" id="PS51194"/>
    </source>
</evidence>
<evidence type="ECO:0000256" key="3">
    <source>
        <dbReference type="ARBA" id="ARBA00022722"/>
    </source>
</evidence>
<dbReference type="GO" id="GO:0003677">
    <property type="term" value="F:DNA binding"/>
    <property type="evidence" value="ECO:0007669"/>
    <property type="project" value="InterPro"/>
</dbReference>
<evidence type="ECO:0000256" key="1">
    <source>
        <dbReference type="ARBA" id="ARBA00006847"/>
    </source>
</evidence>
<dbReference type="GO" id="GO:0004386">
    <property type="term" value="F:helicase activity"/>
    <property type="evidence" value="ECO:0007669"/>
    <property type="project" value="UniProtKB-KW"/>
</dbReference>
<keyword evidence="5" id="KW-0547">Nucleotide-binding</keyword>
<dbReference type="InterPro" id="IPR014001">
    <property type="entry name" value="Helicase_ATP-bd"/>
</dbReference>
<evidence type="ECO:0000256" key="4">
    <source>
        <dbReference type="ARBA" id="ARBA00022723"/>
    </source>
</evidence>
<proteinExistence type="inferred from homology"/>
<dbReference type="Pfam" id="PF18019">
    <property type="entry name" value="Cas3_HD"/>
    <property type="match status" value="1"/>
</dbReference>
<accession>A0A5J4T027</accession>
<dbReference type="GO" id="GO:0004518">
    <property type="term" value="F:nuclease activity"/>
    <property type="evidence" value="ECO:0007669"/>
    <property type="project" value="UniProtKB-KW"/>
</dbReference>
<keyword evidence="8" id="KW-0067">ATP-binding</keyword>
<evidence type="ECO:0000256" key="9">
    <source>
        <dbReference type="ARBA" id="ARBA00023118"/>
    </source>
</evidence>
<organism evidence="13">
    <name type="scientific">termite gut metagenome</name>
    <dbReference type="NCBI Taxonomy" id="433724"/>
    <lineage>
        <taxon>unclassified sequences</taxon>
        <taxon>metagenomes</taxon>
        <taxon>organismal metagenomes</taxon>
    </lineage>
</organism>
<evidence type="ECO:0000256" key="5">
    <source>
        <dbReference type="ARBA" id="ARBA00022741"/>
    </source>
</evidence>
<evidence type="ECO:0000259" key="12">
    <source>
        <dbReference type="PROSITE" id="PS51643"/>
    </source>
</evidence>